<feature type="domain" description="ASD1" evidence="2">
    <location>
        <begin position="2"/>
        <end position="81"/>
    </location>
</feature>
<evidence type="ECO:0000313" key="4">
    <source>
        <dbReference type="Proteomes" id="UP000215005"/>
    </source>
</evidence>
<evidence type="ECO:0000256" key="1">
    <source>
        <dbReference type="SAM" id="MobiDB-lite"/>
    </source>
</evidence>
<reference evidence="3 4" key="1">
    <citation type="submission" date="2017-08" db="EMBL/GenBank/DDBJ databases">
        <title>The complete genome sequence of Nocardiopsis gilva YIM 90087.</title>
        <authorList>
            <person name="Yin M."/>
            <person name="Tang S."/>
        </authorList>
    </citation>
    <scope>NUCLEOTIDE SEQUENCE [LARGE SCALE GENOMIC DNA]</scope>
    <source>
        <strain evidence="3 4">YIM 90087</strain>
    </source>
</reference>
<dbReference type="KEGG" id="ngv:CDO52_17120"/>
<proteinExistence type="predicted"/>
<evidence type="ECO:0000313" key="3">
    <source>
        <dbReference type="EMBL" id="ASU84287.1"/>
    </source>
</evidence>
<feature type="compositionally biased region" description="Polar residues" evidence="1">
    <location>
        <begin position="37"/>
        <end position="47"/>
    </location>
</feature>
<dbReference type="InterPro" id="IPR014800">
    <property type="entry name" value="ASD1_dom"/>
</dbReference>
<name>A0A223S853_9ACTN</name>
<dbReference type="PROSITE" id="PS51306">
    <property type="entry name" value="ASD1"/>
    <property type="match status" value="1"/>
</dbReference>
<sequence length="136" mass="14403">MATQAVTRRLDLTDEQWARLEPLLPVPTRSGRPSPWTKRQTNNNTPRTAAAEAAALPGSARTTTEHGTPSNAEPTELDRVGVAQGSGGVLILSGLQGPAWARAGEAPCRHRPYAHRYIPTAVAGALGVPVRLRQAG</sequence>
<dbReference type="Proteomes" id="UP000215005">
    <property type="component" value="Chromosome"/>
</dbReference>
<dbReference type="AlphaFoldDB" id="A0A223S853"/>
<feature type="region of interest" description="Disordered" evidence="1">
    <location>
        <begin position="25"/>
        <end position="76"/>
    </location>
</feature>
<protein>
    <recommendedName>
        <fullName evidence="2">ASD1 domain-containing protein</fullName>
    </recommendedName>
</protein>
<dbReference type="GO" id="GO:0051015">
    <property type="term" value="F:actin filament binding"/>
    <property type="evidence" value="ECO:0007669"/>
    <property type="project" value="InterPro"/>
</dbReference>
<accession>A0A223S853</accession>
<feature type="compositionally biased region" description="Polar residues" evidence="1">
    <location>
        <begin position="60"/>
        <end position="73"/>
    </location>
</feature>
<gene>
    <name evidence="3" type="ORF">CDO52_17120</name>
</gene>
<organism evidence="3 4">
    <name type="scientific">Nocardiopsis gilva YIM 90087</name>
    <dbReference type="NCBI Taxonomy" id="1235441"/>
    <lineage>
        <taxon>Bacteria</taxon>
        <taxon>Bacillati</taxon>
        <taxon>Actinomycetota</taxon>
        <taxon>Actinomycetes</taxon>
        <taxon>Streptosporangiales</taxon>
        <taxon>Nocardiopsidaceae</taxon>
        <taxon>Nocardiopsis</taxon>
    </lineage>
</organism>
<evidence type="ECO:0000259" key="2">
    <source>
        <dbReference type="PROSITE" id="PS51306"/>
    </source>
</evidence>
<dbReference type="EMBL" id="CP022753">
    <property type="protein sequence ID" value="ASU84287.1"/>
    <property type="molecule type" value="Genomic_DNA"/>
</dbReference>
<keyword evidence="4" id="KW-1185">Reference proteome</keyword>